<proteinExistence type="predicted"/>
<dbReference type="AlphaFoldDB" id="A0A8H7VP13"/>
<dbReference type="OrthoDB" id="3239304at2759"/>
<keyword evidence="3" id="KW-1185">Reference proteome</keyword>
<feature type="transmembrane region" description="Helical" evidence="1">
    <location>
        <begin position="55"/>
        <end position="78"/>
    </location>
</feature>
<keyword evidence="1" id="KW-0472">Membrane</keyword>
<dbReference type="EMBL" id="JAEPRB010000005">
    <property type="protein sequence ID" value="KAG2227750.1"/>
    <property type="molecule type" value="Genomic_DNA"/>
</dbReference>
<accession>A0A8H7VP13</accession>
<reference evidence="2 3" key="1">
    <citation type="submission" date="2020-12" db="EMBL/GenBank/DDBJ databases">
        <title>Metabolic potential, ecology and presence of endohyphal bacteria is reflected in genomic diversity of Mucoromycotina.</title>
        <authorList>
            <person name="Muszewska A."/>
            <person name="Okrasinska A."/>
            <person name="Steczkiewicz K."/>
            <person name="Drgas O."/>
            <person name="Orlowska M."/>
            <person name="Perlinska-Lenart U."/>
            <person name="Aleksandrzak-Piekarczyk T."/>
            <person name="Szatraj K."/>
            <person name="Zielenkiewicz U."/>
            <person name="Pilsyk S."/>
            <person name="Malc E."/>
            <person name="Mieczkowski P."/>
            <person name="Kruszewska J.S."/>
            <person name="Biernat P."/>
            <person name="Pawlowska J."/>
        </authorList>
    </citation>
    <scope>NUCLEOTIDE SEQUENCE [LARGE SCALE GENOMIC DNA]</scope>
    <source>
        <strain evidence="2 3">CBS 142.35</strain>
    </source>
</reference>
<feature type="transmembrane region" description="Helical" evidence="1">
    <location>
        <begin position="90"/>
        <end position="110"/>
    </location>
</feature>
<keyword evidence="1" id="KW-1133">Transmembrane helix</keyword>
<evidence type="ECO:0008006" key="4">
    <source>
        <dbReference type="Google" id="ProtNLM"/>
    </source>
</evidence>
<keyword evidence="1" id="KW-0812">Transmembrane</keyword>
<evidence type="ECO:0000313" key="2">
    <source>
        <dbReference type="EMBL" id="KAG2227750.1"/>
    </source>
</evidence>
<feature type="transmembrane region" description="Helical" evidence="1">
    <location>
        <begin position="154"/>
        <end position="174"/>
    </location>
</feature>
<evidence type="ECO:0000256" key="1">
    <source>
        <dbReference type="SAM" id="Phobius"/>
    </source>
</evidence>
<sequence>MAFNSCCLCLSLHQACLIITTASAFIYGACFLWLLVRHEIILGYFQQEPQTIQPILWILITLSGIICLCMLVGAFGSLRQNQKIMRLFSIVYWGISAVVLIMTLATWAVLLAKRDTAVSSCKEYLTQVGGSRGLPGSGVFGAYVGDCDASIRNMIIVGSLIVFIGNALQIYWACIVSASVGRMKSNIGHQQLRELEDHYNYYRSPPQQQQYYYAAHAQQQQPTELNRISSTHKPPMTY</sequence>
<name>A0A8H7VP13_9FUNG</name>
<evidence type="ECO:0000313" key="3">
    <source>
        <dbReference type="Proteomes" id="UP000646827"/>
    </source>
</evidence>
<comment type="caution">
    <text evidence="2">The sequence shown here is derived from an EMBL/GenBank/DDBJ whole genome shotgun (WGS) entry which is preliminary data.</text>
</comment>
<organism evidence="2 3">
    <name type="scientific">Circinella minor</name>
    <dbReference type="NCBI Taxonomy" id="1195481"/>
    <lineage>
        <taxon>Eukaryota</taxon>
        <taxon>Fungi</taxon>
        <taxon>Fungi incertae sedis</taxon>
        <taxon>Mucoromycota</taxon>
        <taxon>Mucoromycotina</taxon>
        <taxon>Mucoromycetes</taxon>
        <taxon>Mucorales</taxon>
        <taxon>Lichtheimiaceae</taxon>
        <taxon>Circinella</taxon>
    </lineage>
</organism>
<gene>
    <name evidence="2" type="ORF">INT45_004792</name>
</gene>
<dbReference type="Proteomes" id="UP000646827">
    <property type="component" value="Unassembled WGS sequence"/>
</dbReference>
<feature type="transmembrane region" description="Helical" evidence="1">
    <location>
        <begin position="12"/>
        <end position="35"/>
    </location>
</feature>
<protein>
    <recommendedName>
        <fullName evidence="4">Tetraspanin</fullName>
    </recommendedName>
</protein>